<evidence type="ECO:0000313" key="1">
    <source>
        <dbReference type="EMBL" id="MET7028636.1"/>
    </source>
</evidence>
<organism evidence="1 2">
    <name type="scientific">Sediminicola luteus</name>
    <dbReference type="NCBI Taxonomy" id="319238"/>
    <lineage>
        <taxon>Bacteria</taxon>
        <taxon>Pseudomonadati</taxon>
        <taxon>Bacteroidota</taxon>
        <taxon>Flavobacteriia</taxon>
        <taxon>Flavobacteriales</taxon>
        <taxon>Flavobacteriaceae</taxon>
        <taxon>Sediminicola</taxon>
    </lineage>
</organism>
<dbReference type="Proteomes" id="UP001549773">
    <property type="component" value="Unassembled WGS sequence"/>
</dbReference>
<gene>
    <name evidence="1" type="ORF">ABXZ32_04475</name>
</gene>
<protein>
    <submittedName>
        <fullName evidence="1">Uncharacterized protein</fullName>
    </submittedName>
</protein>
<proteinExistence type="predicted"/>
<keyword evidence="2" id="KW-1185">Reference proteome</keyword>
<reference evidence="1 2" key="1">
    <citation type="submission" date="2024-07" db="EMBL/GenBank/DDBJ databases">
        <title>The genome sequence of type strain Sediminicola luteus GDMCC 1.2596T.</title>
        <authorList>
            <person name="Liu Y."/>
        </authorList>
    </citation>
    <scope>NUCLEOTIDE SEQUENCE [LARGE SCALE GENOMIC DNA]</scope>
    <source>
        <strain evidence="1 2">GDMCC 1.2596</strain>
    </source>
</reference>
<dbReference type="EMBL" id="JBEWYP010000002">
    <property type="protein sequence ID" value="MET7028636.1"/>
    <property type="molecule type" value="Genomic_DNA"/>
</dbReference>
<name>A0ABV2TTP7_9FLAO</name>
<sequence length="434" mass="49216">MRKFIIIGSTLLLVFIALVYLSVSETKESFRTSEVLDIDDLDKIKFGDFDSVTVAANILYKASPLKKIMQGEQFREAWATPVTVPIAFLDTLKGGLKVIEEGGGKQTHSLELEDKRGIRYTLRSLSKDPVKLVPEMAKELGLENIVVDGVSAQHPYAALVVAKLSEAAEILHTNPKLMFIPKQKTLGKLNEKYGNRLYFLEFESEGKVNWTALKDIKEIMDNESLLKLKLEKGEAVSIDINAMIRARLFDLLIGDWDRHAKQWGWAVQEKDGKFTAIPVPTDRDNAFFNLGGVIPSLVANDISHPKVQTFEKEIGFLPGLVSEFDEYFLRSGSLEQFKQEAIKLKELMTDSKIESSFKIWTKEIDSIKGPEIREKIRARRENLVVTAEKFYGILQRRPKKDIVLKGTDELELTGMLAKCFDCTEEDYKFKALEE</sequence>
<evidence type="ECO:0000313" key="2">
    <source>
        <dbReference type="Proteomes" id="UP001549773"/>
    </source>
</evidence>
<dbReference type="RefSeq" id="WP_354617472.1">
    <property type="nucleotide sequence ID" value="NZ_JBEWYP010000002.1"/>
</dbReference>
<comment type="caution">
    <text evidence="1">The sequence shown here is derived from an EMBL/GenBank/DDBJ whole genome shotgun (WGS) entry which is preliminary data.</text>
</comment>
<accession>A0ABV2TTP7</accession>